<dbReference type="GO" id="GO:0006509">
    <property type="term" value="P:membrane protein ectodomain proteolysis"/>
    <property type="evidence" value="ECO:0007669"/>
    <property type="project" value="TreeGrafter"/>
</dbReference>
<gene>
    <name evidence="11" type="ORF">HCN44_006220</name>
</gene>
<keyword evidence="1" id="KW-0645">Protease</keyword>
<reference evidence="11 12" key="1">
    <citation type="submission" date="2020-08" db="EMBL/GenBank/DDBJ databases">
        <title>Aphidius gifuensis genome sequencing and assembly.</title>
        <authorList>
            <person name="Du Z."/>
        </authorList>
    </citation>
    <scope>NUCLEOTIDE SEQUENCE [LARGE SCALE GENOMIC DNA]</scope>
    <source>
        <strain evidence="11">YNYX2018</strain>
        <tissue evidence="11">Adults</tissue>
    </source>
</reference>
<dbReference type="InterPro" id="IPR001590">
    <property type="entry name" value="Peptidase_M12B"/>
</dbReference>
<dbReference type="PANTHER" id="PTHR11905:SF249">
    <property type="entry name" value="SOL NARAE, ISOFORM C"/>
    <property type="match status" value="1"/>
</dbReference>
<dbReference type="Proteomes" id="UP000639338">
    <property type="component" value="Unassembled WGS sequence"/>
</dbReference>
<keyword evidence="3" id="KW-0378">Hydrolase</keyword>
<feature type="signal peptide" evidence="9">
    <location>
        <begin position="1"/>
        <end position="18"/>
    </location>
</feature>
<evidence type="ECO:0000259" key="10">
    <source>
        <dbReference type="PROSITE" id="PS50215"/>
    </source>
</evidence>
<accession>A0A835CV31</accession>
<comment type="caution">
    <text evidence="11">The sequence shown here is derived from an EMBL/GenBank/DDBJ whole genome shotgun (WGS) entry which is preliminary data.</text>
</comment>
<evidence type="ECO:0000256" key="8">
    <source>
        <dbReference type="PROSITE-ProRule" id="PRU00276"/>
    </source>
</evidence>
<keyword evidence="7" id="KW-0325">Glycoprotein</keyword>
<feature type="binding site" evidence="8">
    <location>
        <position position="382"/>
    </location>
    <ligand>
        <name>Zn(2+)</name>
        <dbReference type="ChEBI" id="CHEBI:29105"/>
        <note>catalytic</note>
    </ligand>
</feature>
<dbReference type="AlphaFoldDB" id="A0A835CV31"/>
<dbReference type="GO" id="GO:0004222">
    <property type="term" value="F:metalloendopeptidase activity"/>
    <property type="evidence" value="ECO:0007669"/>
    <property type="project" value="InterPro"/>
</dbReference>
<evidence type="ECO:0000256" key="2">
    <source>
        <dbReference type="ARBA" id="ARBA00022723"/>
    </source>
</evidence>
<comment type="caution">
    <text evidence="8">Lacks conserved residue(s) required for the propagation of feature annotation.</text>
</comment>
<dbReference type="InterPro" id="IPR024079">
    <property type="entry name" value="MetalloPept_cat_dom_sf"/>
</dbReference>
<dbReference type="Pfam" id="PF17771">
    <property type="entry name" value="ADAMTS_CR_2"/>
    <property type="match status" value="1"/>
</dbReference>
<dbReference type="Pfam" id="PF13582">
    <property type="entry name" value="Reprolysin_3"/>
    <property type="match status" value="1"/>
</dbReference>
<keyword evidence="5" id="KW-0482">Metalloprotease</keyword>
<dbReference type="EMBL" id="JACMRX010000001">
    <property type="protein sequence ID" value="KAF7997649.1"/>
    <property type="molecule type" value="Genomic_DNA"/>
</dbReference>
<keyword evidence="6" id="KW-1015">Disulfide bond</keyword>
<evidence type="ECO:0000256" key="1">
    <source>
        <dbReference type="ARBA" id="ARBA00022670"/>
    </source>
</evidence>
<evidence type="ECO:0000256" key="4">
    <source>
        <dbReference type="ARBA" id="ARBA00022833"/>
    </source>
</evidence>
<evidence type="ECO:0000256" key="6">
    <source>
        <dbReference type="ARBA" id="ARBA00023157"/>
    </source>
</evidence>
<feature type="domain" description="Peptidase M12B" evidence="10">
    <location>
        <begin position="215"/>
        <end position="440"/>
    </location>
</feature>
<evidence type="ECO:0000256" key="7">
    <source>
        <dbReference type="ARBA" id="ARBA00023180"/>
    </source>
</evidence>
<feature type="chain" id="PRO_5032765334" description="Peptidase M12B domain-containing protein" evidence="9">
    <location>
        <begin position="19"/>
        <end position="517"/>
    </location>
</feature>
<keyword evidence="12" id="KW-1185">Reference proteome</keyword>
<dbReference type="OrthoDB" id="7695528at2759"/>
<dbReference type="PANTHER" id="PTHR11905">
    <property type="entry name" value="ADAM A DISINTEGRIN AND METALLOPROTEASE DOMAIN"/>
    <property type="match status" value="1"/>
</dbReference>
<dbReference type="Gene3D" id="3.40.390.10">
    <property type="entry name" value="Collagenase (Catalytic Domain)"/>
    <property type="match status" value="1"/>
</dbReference>
<evidence type="ECO:0000256" key="3">
    <source>
        <dbReference type="ARBA" id="ARBA00022801"/>
    </source>
</evidence>
<feature type="binding site" evidence="8">
    <location>
        <position position="378"/>
    </location>
    <ligand>
        <name>Zn(2+)</name>
        <dbReference type="ChEBI" id="CHEBI:29105"/>
        <note>catalytic</note>
    </ligand>
</feature>
<keyword evidence="2 8" id="KW-0479">Metal-binding</keyword>
<dbReference type="Gene3D" id="3.40.1620.60">
    <property type="match status" value="1"/>
</dbReference>
<dbReference type="PROSITE" id="PS50215">
    <property type="entry name" value="ADAM_MEPRO"/>
    <property type="match status" value="1"/>
</dbReference>
<name>A0A835CV31_APHGI</name>
<evidence type="ECO:0000256" key="9">
    <source>
        <dbReference type="SAM" id="SignalP"/>
    </source>
</evidence>
<evidence type="ECO:0000256" key="5">
    <source>
        <dbReference type="ARBA" id="ARBA00023049"/>
    </source>
</evidence>
<feature type="binding site" evidence="8">
    <location>
        <position position="388"/>
    </location>
    <ligand>
        <name>Zn(2+)</name>
        <dbReference type="ChEBI" id="CHEBI:29105"/>
        <note>catalytic</note>
    </ligand>
</feature>
<protein>
    <recommendedName>
        <fullName evidence="10">Peptidase M12B domain-containing protein</fullName>
    </recommendedName>
</protein>
<keyword evidence="4 8" id="KW-0862">Zinc</keyword>
<keyword evidence="9" id="KW-0732">Signal</keyword>
<feature type="active site" evidence="8">
    <location>
        <position position="379"/>
    </location>
</feature>
<proteinExistence type="predicted"/>
<organism evidence="11 12">
    <name type="scientific">Aphidius gifuensis</name>
    <name type="common">Parasitoid wasp</name>
    <dbReference type="NCBI Taxonomy" id="684658"/>
    <lineage>
        <taxon>Eukaryota</taxon>
        <taxon>Metazoa</taxon>
        <taxon>Ecdysozoa</taxon>
        <taxon>Arthropoda</taxon>
        <taxon>Hexapoda</taxon>
        <taxon>Insecta</taxon>
        <taxon>Pterygota</taxon>
        <taxon>Neoptera</taxon>
        <taxon>Endopterygota</taxon>
        <taxon>Hymenoptera</taxon>
        <taxon>Apocrita</taxon>
        <taxon>Ichneumonoidea</taxon>
        <taxon>Braconidae</taxon>
        <taxon>Aphidiinae</taxon>
        <taxon>Aphidius</taxon>
    </lineage>
</organism>
<dbReference type="SUPFAM" id="SSF55486">
    <property type="entry name" value="Metalloproteases ('zincins'), catalytic domain"/>
    <property type="match status" value="1"/>
</dbReference>
<evidence type="ECO:0000313" key="12">
    <source>
        <dbReference type="Proteomes" id="UP000639338"/>
    </source>
</evidence>
<dbReference type="GO" id="GO:0046872">
    <property type="term" value="F:metal ion binding"/>
    <property type="evidence" value="ECO:0007669"/>
    <property type="project" value="UniProtKB-KW"/>
</dbReference>
<sequence length="517" mass="58226">MMISTLVVLLCFARANLAEDLYQQLTPEERTNIFQTSSPDDVPEYEIVPIVWPKSQRKGQVSNTELTIKAFGEDIKLQLNPTDGVLAGYNTPIYMAKKYKEEMRLDKYSNLLETIHTRLFEDFEKGASLVVSSKDDGNKKIIGSIISKNLAIKPIPERFNEEIMKQRKVIDTIQYHDDSNYHIVHKIKEPVDKSNINISKLFKSTSVTTTVPDIIYPEILVVVDDSLYQKLGGNVWEAIPYLLAFWNGVDLKYRSLDKPKWRLNIAGIVLAKDSVLTYLDDNKRELVKVELDKALDHSGVFWYKQNDTIPIDSYDLVATMTAKQLCSEEEGSKYCDGGVLGVAYYACACKINTYTKSMAKVSLITDNGAYDGVHTATHELAHLFGADHDEADEDGCSYWDGYIMAASPMVTDKSHYWSNCTVKEFQKFFDTNPTCLYNKPIVDNNLPTLIPGKYLDANAQCTRAGYGKSCDSGKDICKKLKCYNEKNRTCEIVGTAAADGTKCGYNKFCFRGECIDG</sequence>
<dbReference type="InterPro" id="IPR041645">
    <property type="entry name" value="ADAMTS_CR_2"/>
</dbReference>
<evidence type="ECO:0000313" key="11">
    <source>
        <dbReference type="EMBL" id="KAF7997649.1"/>
    </source>
</evidence>